<sequence length="51" mass="5930">MLDWLECRRERRPNTANLHLLINNQTATGTGRAGNRWVRGPLRGREERSPC</sequence>
<evidence type="ECO:0000313" key="3">
    <source>
        <dbReference type="Proteomes" id="UP000181942"/>
    </source>
</evidence>
<organism evidence="2 3">
    <name type="scientific">Streptomyces mirabilis</name>
    <dbReference type="NCBI Taxonomy" id="68239"/>
    <lineage>
        <taxon>Bacteria</taxon>
        <taxon>Bacillati</taxon>
        <taxon>Actinomycetota</taxon>
        <taxon>Actinomycetes</taxon>
        <taxon>Kitasatosporales</taxon>
        <taxon>Streptomycetaceae</taxon>
        <taxon>Streptomyces</taxon>
    </lineage>
</organism>
<dbReference type="AlphaFoldDB" id="A0A1I2MZE3"/>
<protein>
    <submittedName>
        <fullName evidence="2">Uncharacterized protein</fullName>
    </submittedName>
</protein>
<dbReference type="Proteomes" id="UP000181942">
    <property type="component" value="Unassembled WGS sequence"/>
</dbReference>
<accession>A0A1I2MZE3</accession>
<evidence type="ECO:0000256" key="1">
    <source>
        <dbReference type="SAM" id="MobiDB-lite"/>
    </source>
</evidence>
<gene>
    <name evidence="2" type="ORF">SAMN02787118_11480</name>
</gene>
<proteinExistence type="predicted"/>
<reference evidence="2 3" key="1">
    <citation type="submission" date="2016-10" db="EMBL/GenBank/DDBJ databases">
        <authorList>
            <person name="de Groot N.N."/>
        </authorList>
    </citation>
    <scope>NUCLEOTIDE SEQUENCE [LARGE SCALE GENOMIC DNA]</scope>
    <source>
        <strain evidence="2 3">OK461</strain>
    </source>
</reference>
<evidence type="ECO:0000313" key="2">
    <source>
        <dbReference type="EMBL" id="SFF96478.1"/>
    </source>
</evidence>
<dbReference type="EMBL" id="FONR01000014">
    <property type="protein sequence ID" value="SFF96478.1"/>
    <property type="molecule type" value="Genomic_DNA"/>
</dbReference>
<feature type="region of interest" description="Disordered" evidence="1">
    <location>
        <begin position="29"/>
        <end position="51"/>
    </location>
</feature>
<name>A0A1I2MZE3_9ACTN</name>